<feature type="transmembrane region" description="Helical" evidence="6">
    <location>
        <begin position="204"/>
        <end position="222"/>
    </location>
</feature>
<keyword evidence="9" id="KW-1185">Reference proteome</keyword>
<evidence type="ECO:0000256" key="3">
    <source>
        <dbReference type="ARBA" id="ARBA00022692"/>
    </source>
</evidence>
<dbReference type="RefSeq" id="WP_045549749.1">
    <property type="nucleotide sequence ID" value="NZ_JZDQ02000016.1"/>
</dbReference>
<keyword evidence="3 6" id="KW-0812">Transmembrane</keyword>
<feature type="transmembrane region" description="Helical" evidence="6">
    <location>
        <begin position="132"/>
        <end position="155"/>
    </location>
</feature>
<dbReference type="Proteomes" id="UP000033772">
    <property type="component" value="Unassembled WGS sequence"/>
</dbReference>
<dbReference type="PANTHER" id="PTHR43701">
    <property type="entry name" value="MEMBRANE TRANSPORTER PROTEIN MJ0441-RELATED"/>
    <property type="match status" value="1"/>
</dbReference>
<feature type="compositionally biased region" description="Low complexity" evidence="7">
    <location>
        <begin position="286"/>
        <end position="304"/>
    </location>
</feature>
<evidence type="ECO:0000256" key="2">
    <source>
        <dbReference type="ARBA" id="ARBA00009142"/>
    </source>
</evidence>
<organism evidence="8 9">
    <name type="scientific">Nocardioides luteus</name>
    <dbReference type="NCBI Taxonomy" id="1844"/>
    <lineage>
        <taxon>Bacteria</taxon>
        <taxon>Bacillati</taxon>
        <taxon>Actinomycetota</taxon>
        <taxon>Actinomycetes</taxon>
        <taxon>Propionibacteriales</taxon>
        <taxon>Nocardioidaceae</taxon>
        <taxon>Nocardioides</taxon>
    </lineage>
</organism>
<evidence type="ECO:0000313" key="8">
    <source>
        <dbReference type="EMBL" id="OIJ26429.1"/>
    </source>
</evidence>
<dbReference type="InterPro" id="IPR002781">
    <property type="entry name" value="TM_pro_TauE-like"/>
</dbReference>
<dbReference type="InterPro" id="IPR051598">
    <property type="entry name" value="TSUP/Inactive_protease-like"/>
</dbReference>
<reference evidence="8" key="1">
    <citation type="submission" date="2016-10" db="EMBL/GenBank/DDBJ databases">
        <title>Draft Genome Sequence of Nocardioides luteus Strain BAFB, an Alkane-Degrading Bacterium Isolated from JP-7 Polluted Soil.</title>
        <authorList>
            <person name="Brown L."/>
            <person name="Ruiz O.N."/>
            <person name="Gunasekera T."/>
        </authorList>
    </citation>
    <scope>NUCLEOTIDE SEQUENCE [LARGE SCALE GENOMIC DNA]</scope>
    <source>
        <strain evidence="8">BAFB</strain>
    </source>
</reference>
<keyword evidence="6" id="KW-1003">Cell membrane</keyword>
<feature type="transmembrane region" description="Helical" evidence="6">
    <location>
        <begin position="175"/>
        <end position="197"/>
    </location>
</feature>
<feature type="transmembrane region" description="Helical" evidence="6">
    <location>
        <begin position="228"/>
        <end position="246"/>
    </location>
</feature>
<protein>
    <recommendedName>
        <fullName evidence="6">Probable membrane transporter protein</fullName>
    </recommendedName>
</protein>
<feature type="region of interest" description="Disordered" evidence="7">
    <location>
        <begin position="283"/>
        <end position="304"/>
    </location>
</feature>
<feature type="transmembrane region" description="Helical" evidence="6">
    <location>
        <begin position="100"/>
        <end position="120"/>
    </location>
</feature>
<comment type="similarity">
    <text evidence="2 6">Belongs to the 4-toluene sulfonate uptake permease (TSUP) (TC 2.A.102) family.</text>
</comment>
<dbReference type="GO" id="GO:0005886">
    <property type="term" value="C:plasma membrane"/>
    <property type="evidence" value="ECO:0007669"/>
    <property type="project" value="UniProtKB-SubCell"/>
</dbReference>
<sequence>MERLIIFALVGLAAQAVDGSLGMAYGVTSSTLLVATGVAPAVASASVHLAEVGTTFASGVSHWRLGNVDWKVVAKIAIPGGIGAFTGATVLSNISTESATPWVAGLLLVLGVYIIARFVFGKPPVFIPGRRPGLGLLAPLGLFGGFIDATGGGGWGPVTTPTLISSGTLHPRKVIGSVSTAEFVTTVSASVGFLVGLAGEALDWRIIGGLLVGGVIAAPFAAYLVKHLSLPILGGLVGSIILITNGRTLLRNFDAESVAAYGVLFAVAAVIVAIAVRKSGGRLTDAQEPAPEPAAEPVNANANA</sequence>
<feature type="transmembrane region" description="Helical" evidence="6">
    <location>
        <begin position="32"/>
        <end position="60"/>
    </location>
</feature>
<keyword evidence="5 6" id="KW-0472">Membrane</keyword>
<evidence type="ECO:0000256" key="7">
    <source>
        <dbReference type="SAM" id="MobiDB-lite"/>
    </source>
</evidence>
<evidence type="ECO:0000256" key="1">
    <source>
        <dbReference type="ARBA" id="ARBA00004141"/>
    </source>
</evidence>
<gene>
    <name evidence="8" type="ORF">UG56_013175</name>
</gene>
<evidence type="ECO:0000256" key="5">
    <source>
        <dbReference type="ARBA" id="ARBA00023136"/>
    </source>
</evidence>
<dbReference type="PANTHER" id="PTHR43701:SF12">
    <property type="entry name" value="MEMBRANE TRANSPORTER PROTEIN YTNM-RELATED"/>
    <property type="match status" value="1"/>
</dbReference>
<feature type="transmembrane region" description="Helical" evidence="6">
    <location>
        <begin position="72"/>
        <end position="94"/>
    </location>
</feature>
<dbReference type="AlphaFoldDB" id="A0A1J4N4D5"/>
<accession>A0A1J4N4D5</accession>
<feature type="transmembrane region" description="Helical" evidence="6">
    <location>
        <begin position="258"/>
        <end position="276"/>
    </location>
</feature>
<evidence type="ECO:0000256" key="4">
    <source>
        <dbReference type="ARBA" id="ARBA00022989"/>
    </source>
</evidence>
<keyword evidence="4 6" id="KW-1133">Transmembrane helix</keyword>
<dbReference type="STRING" id="1844.UG56_013175"/>
<name>A0A1J4N4D5_9ACTN</name>
<comment type="caution">
    <text evidence="8">The sequence shown here is derived from an EMBL/GenBank/DDBJ whole genome shotgun (WGS) entry which is preliminary data.</text>
</comment>
<comment type="subcellular location">
    <subcellularLocation>
        <location evidence="6">Cell membrane</location>
        <topology evidence="6">Multi-pass membrane protein</topology>
    </subcellularLocation>
    <subcellularLocation>
        <location evidence="1">Membrane</location>
        <topology evidence="1">Multi-pass membrane protein</topology>
    </subcellularLocation>
</comment>
<evidence type="ECO:0000313" key="9">
    <source>
        <dbReference type="Proteomes" id="UP000033772"/>
    </source>
</evidence>
<proteinExistence type="inferred from homology"/>
<dbReference type="EMBL" id="JZDQ02000016">
    <property type="protein sequence ID" value="OIJ26429.1"/>
    <property type="molecule type" value="Genomic_DNA"/>
</dbReference>
<dbReference type="OrthoDB" id="45564at2"/>
<dbReference type="Pfam" id="PF01925">
    <property type="entry name" value="TauE"/>
    <property type="match status" value="1"/>
</dbReference>
<evidence type="ECO:0000256" key="6">
    <source>
        <dbReference type="RuleBase" id="RU363041"/>
    </source>
</evidence>